<dbReference type="EMBL" id="BK014667">
    <property type="protein sequence ID" value="DAD67057.1"/>
    <property type="molecule type" value="Genomic_DNA"/>
</dbReference>
<protein>
    <submittedName>
        <fullName evidence="1">Uncharacterized protein</fullName>
    </submittedName>
</protein>
<reference evidence="1" key="1">
    <citation type="journal article" date="2021" name="Proc. Natl. Acad. Sci. U.S.A.">
        <title>A Catalog of Tens of Thousands of Viruses from Human Metagenomes Reveals Hidden Associations with Chronic Diseases.</title>
        <authorList>
            <person name="Tisza M.J."/>
            <person name="Buck C.B."/>
        </authorList>
    </citation>
    <scope>NUCLEOTIDE SEQUENCE</scope>
    <source>
        <strain evidence="1">CtBev14</strain>
    </source>
</reference>
<sequence length="337" mass="39088">MLQNQTNLPLPLAVWLATDEYQYAKYANEISTTTLLKSLRYIIGSRRAMYPDEFPEHLRPEPTTEIVIPDIQERIASRMGTAMHSSLEYAWTNNYTEAMKELGIHQNTIDKVVINPETVEPDQIPVYLEQRGYKELEGFTVSGQFDIIVDGELHDLKTTSTYSWTSGCNDEKYIMQGSIYRWLNPDLITKDTITINFIFTDWRKLDSITNPNYPPAKCFYKQYKLWSLADTEAWLRNKLKQLNKYWHMPLERIPCCSEKELFSKPSTFKYFKAGYAEGKRATKNFDTMNEALAYRAKNGYQGDVIEFKPDPFMCPYCNPNEVAQMMATSHTKSLGIA</sequence>
<name>A0A8S5LAU4_9CAUD</name>
<proteinExistence type="predicted"/>
<accession>A0A8S5LAU4</accession>
<organism evidence="1">
    <name type="scientific">Podoviridae sp. ctBev14</name>
    <dbReference type="NCBI Taxonomy" id="2823556"/>
    <lineage>
        <taxon>Viruses</taxon>
        <taxon>Duplodnaviria</taxon>
        <taxon>Heunggongvirae</taxon>
        <taxon>Uroviricota</taxon>
        <taxon>Caudoviricetes</taxon>
    </lineage>
</organism>
<evidence type="ECO:0000313" key="1">
    <source>
        <dbReference type="EMBL" id="DAD67057.1"/>
    </source>
</evidence>